<accession>A0AAW8ND66</accession>
<protein>
    <submittedName>
        <fullName evidence="2">Uncharacterized protein</fullName>
    </submittedName>
</protein>
<dbReference type="AlphaFoldDB" id="A0AAW8ND66"/>
<organism evidence="2 3">
    <name type="scientific">Pseudarthrobacter oxydans</name>
    <name type="common">Arthrobacter oxydans</name>
    <dbReference type="NCBI Taxonomy" id="1671"/>
    <lineage>
        <taxon>Bacteria</taxon>
        <taxon>Bacillati</taxon>
        <taxon>Actinomycetota</taxon>
        <taxon>Actinomycetes</taxon>
        <taxon>Micrococcales</taxon>
        <taxon>Micrococcaceae</taxon>
        <taxon>Pseudarthrobacter</taxon>
    </lineage>
</organism>
<proteinExistence type="predicted"/>
<dbReference type="EMBL" id="JAVDWN010000010">
    <property type="protein sequence ID" value="MDR7164820.1"/>
    <property type="molecule type" value="Genomic_DNA"/>
</dbReference>
<reference evidence="2" key="1">
    <citation type="submission" date="2023-07" db="EMBL/GenBank/DDBJ databases">
        <title>Sorghum-associated microbial communities from plants grown in Nebraska, USA.</title>
        <authorList>
            <person name="Schachtman D."/>
        </authorList>
    </citation>
    <scope>NUCLEOTIDE SEQUENCE</scope>
    <source>
        <strain evidence="2">BE261</strain>
    </source>
</reference>
<evidence type="ECO:0000256" key="1">
    <source>
        <dbReference type="SAM" id="MobiDB-lite"/>
    </source>
</evidence>
<name>A0AAW8ND66_PSEOX</name>
<gene>
    <name evidence="2" type="ORF">J2X12_002858</name>
</gene>
<dbReference type="RefSeq" id="WP_310114826.1">
    <property type="nucleotide sequence ID" value="NZ_JAVDTN010000032.1"/>
</dbReference>
<dbReference type="Proteomes" id="UP001262032">
    <property type="component" value="Unassembled WGS sequence"/>
</dbReference>
<evidence type="ECO:0000313" key="2">
    <source>
        <dbReference type="EMBL" id="MDR7164820.1"/>
    </source>
</evidence>
<evidence type="ECO:0000313" key="3">
    <source>
        <dbReference type="Proteomes" id="UP001262032"/>
    </source>
</evidence>
<sequence length="65" mass="7655">MSERRPQGPPPTPRNPAVEASERLMYTGETAEQFYARRKPLEDLWNEVMRTAHRVTIGKEMLIWK</sequence>
<feature type="region of interest" description="Disordered" evidence="1">
    <location>
        <begin position="1"/>
        <end position="20"/>
    </location>
</feature>
<comment type="caution">
    <text evidence="2">The sequence shown here is derived from an EMBL/GenBank/DDBJ whole genome shotgun (WGS) entry which is preliminary data.</text>
</comment>
<dbReference type="GeneID" id="97424667"/>